<dbReference type="AlphaFoldDB" id="A0A288QBG6"/>
<dbReference type="Pfam" id="PF05657">
    <property type="entry name" value="DUF806"/>
    <property type="match status" value="1"/>
</dbReference>
<dbReference type="GeneID" id="94546127"/>
<accession>A0A288QBG6</accession>
<protein>
    <submittedName>
        <fullName evidence="1">Uncharacterized protein DUF806</fullName>
    </submittedName>
</protein>
<reference evidence="1 2" key="1">
    <citation type="submission" date="2018-07" db="EMBL/GenBank/DDBJ databases">
        <title>Genomic Encyclopedia of Type Strains, Phase III (KMG-III): the genomes of soil and plant-associated and newly described type strains.</title>
        <authorList>
            <person name="Whitman W."/>
        </authorList>
    </citation>
    <scope>NUCLEOTIDE SEQUENCE [LARGE SCALE GENOMIC DNA]</scope>
    <source>
        <strain evidence="1 2">CECT 7031</strain>
    </source>
</reference>
<dbReference type="EMBL" id="QRAS01000001">
    <property type="protein sequence ID" value="RDL12128.1"/>
    <property type="molecule type" value="Genomic_DNA"/>
</dbReference>
<dbReference type="Proteomes" id="UP000254912">
    <property type="component" value="Unassembled WGS sequence"/>
</dbReference>
<dbReference type="InterPro" id="IPR008524">
    <property type="entry name" value="DUF806"/>
</dbReference>
<name>A0A288QBG6_9LACO</name>
<organism evidence="1 2">
    <name type="scientific">Weissella soli</name>
    <dbReference type="NCBI Taxonomy" id="155866"/>
    <lineage>
        <taxon>Bacteria</taxon>
        <taxon>Bacillati</taxon>
        <taxon>Bacillota</taxon>
        <taxon>Bacilli</taxon>
        <taxon>Lactobacillales</taxon>
        <taxon>Lactobacillaceae</taxon>
        <taxon>Weissella</taxon>
    </lineage>
</organism>
<dbReference type="KEGG" id="wso:WSWS_00931"/>
<comment type="caution">
    <text evidence="1">The sequence shown here is derived from an EMBL/GenBank/DDBJ whole genome shotgun (WGS) entry which is preliminary data.</text>
</comment>
<gene>
    <name evidence="1" type="ORF">DFP99_0560</name>
</gene>
<evidence type="ECO:0000313" key="1">
    <source>
        <dbReference type="EMBL" id="RDL12128.1"/>
    </source>
</evidence>
<evidence type="ECO:0000313" key="2">
    <source>
        <dbReference type="Proteomes" id="UP000254912"/>
    </source>
</evidence>
<dbReference type="RefSeq" id="WP_070230180.1">
    <property type="nucleotide sequence ID" value="NZ_BJYO01000002.1"/>
</dbReference>
<sequence>MTAVMDTFSLLNGHVTWVDGIYPKLIPEEILANQTSLLIRDAYSSLGNYGGNTFNTVSQNIIIQIYYSLESDLDYDTVEIELMKFLTANGYMVSDIKGRQTDPDTGQDYQTIQVKRITVLKEK</sequence>
<proteinExistence type="predicted"/>
<keyword evidence="2" id="KW-1185">Reference proteome</keyword>